<name>A0ABS8BG15_9ACTN</name>
<protein>
    <submittedName>
        <fullName evidence="2">Uncharacterized protein</fullName>
    </submittedName>
</protein>
<feature type="compositionally biased region" description="Basic and acidic residues" evidence="1">
    <location>
        <begin position="63"/>
        <end position="82"/>
    </location>
</feature>
<dbReference type="EMBL" id="JAJAUY010000231">
    <property type="protein sequence ID" value="MCB5183474.1"/>
    <property type="molecule type" value="Genomic_DNA"/>
</dbReference>
<keyword evidence="3" id="KW-1185">Reference proteome</keyword>
<sequence>MTEYPTSHEGPQPKPAAAGGSALFASGEGRDDQGHGKALAPTAGSAAIPAARRGESRASGPAPEDHEARGPHDTDRDSAAAR</sequence>
<reference evidence="2 3" key="1">
    <citation type="submission" date="2021-10" db="EMBL/GenBank/DDBJ databases">
        <title>Streptomyces sp. strain SMC 277, a novel streptomycete isolated from soil.</title>
        <authorList>
            <person name="Chanama M."/>
        </authorList>
    </citation>
    <scope>NUCLEOTIDE SEQUENCE [LARGE SCALE GENOMIC DNA]</scope>
    <source>
        <strain evidence="2 3">SMC 277</strain>
    </source>
</reference>
<feature type="compositionally biased region" description="Low complexity" evidence="1">
    <location>
        <begin position="16"/>
        <end position="27"/>
    </location>
</feature>
<proteinExistence type="predicted"/>
<feature type="non-terminal residue" evidence="2">
    <location>
        <position position="82"/>
    </location>
</feature>
<organism evidence="2 3">
    <name type="scientific">Streptomyces antimicrobicus</name>
    <dbReference type="NCBI Taxonomy" id="2883108"/>
    <lineage>
        <taxon>Bacteria</taxon>
        <taxon>Bacillati</taxon>
        <taxon>Actinomycetota</taxon>
        <taxon>Actinomycetes</taxon>
        <taxon>Kitasatosporales</taxon>
        <taxon>Streptomycetaceae</taxon>
        <taxon>Streptomyces</taxon>
    </lineage>
</organism>
<comment type="caution">
    <text evidence="2">The sequence shown here is derived from an EMBL/GenBank/DDBJ whole genome shotgun (WGS) entry which is preliminary data.</text>
</comment>
<feature type="compositionally biased region" description="Low complexity" evidence="1">
    <location>
        <begin position="38"/>
        <end position="51"/>
    </location>
</feature>
<dbReference type="Proteomes" id="UP001199054">
    <property type="component" value="Unassembled WGS sequence"/>
</dbReference>
<evidence type="ECO:0000313" key="3">
    <source>
        <dbReference type="Proteomes" id="UP001199054"/>
    </source>
</evidence>
<evidence type="ECO:0000313" key="2">
    <source>
        <dbReference type="EMBL" id="MCB5183474.1"/>
    </source>
</evidence>
<feature type="region of interest" description="Disordered" evidence="1">
    <location>
        <begin position="1"/>
        <end position="82"/>
    </location>
</feature>
<accession>A0ABS8BG15</accession>
<evidence type="ECO:0000256" key="1">
    <source>
        <dbReference type="SAM" id="MobiDB-lite"/>
    </source>
</evidence>
<gene>
    <name evidence="2" type="ORF">LG632_29475</name>
</gene>